<evidence type="ECO:0000313" key="1">
    <source>
        <dbReference type="EMBL" id="KKL82596.1"/>
    </source>
</evidence>
<evidence type="ECO:0008006" key="2">
    <source>
        <dbReference type="Google" id="ProtNLM"/>
    </source>
</evidence>
<dbReference type="NCBIfam" id="NF033205">
    <property type="entry name" value="IPExxxVDY"/>
    <property type="match status" value="1"/>
</dbReference>
<dbReference type="InterPro" id="IPR047690">
    <property type="entry name" value="IPExxxVDY_fam"/>
</dbReference>
<dbReference type="AlphaFoldDB" id="A0A0F9FWE9"/>
<name>A0A0F9FWE9_9ZZZZ</name>
<protein>
    <recommendedName>
        <fullName evidence="2">IPExxxVDY family protein</fullName>
    </recommendedName>
</protein>
<accession>A0A0F9FWE9</accession>
<dbReference type="EMBL" id="LAZR01022232">
    <property type="protein sequence ID" value="KKL82596.1"/>
    <property type="molecule type" value="Genomic_DNA"/>
</dbReference>
<organism evidence="1">
    <name type="scientific">marine sediment metagenome</name>
    <dbReference type="NCBI Taxonomy" id="412755"/>
    <lineage>
        <taxon>unclassified sequences</taxon>
        <taxon>metagenomes</taxon>
        <taxon>ecological metagenomes</taxon>
    </lineage>
</organism>
<gene>
    <name evidence="1" type="ORF">LCGC14_1983190</name>
</gene>
<reference evidence="1" key="1">
    <citation type="journal article" date="2015" name="Nature">
        <title>Complex archaea that bridge the gap between prokaryotes and eukaryotes.</title>
        <authorList>
            <person name="Spang A."/>
            <person name="Saw J.H."/>
            <person name="Jorgensen S.L."/>
            <person name="Zaremba-Niedzwiedzka K."/>
            <person name="Martijn J."/>
            <person name="Lind A.E."/>
            <person name="van Eijk R."/>
            <person name="Schleper C."/>
            <person name="Guy L."/>
            <person name="Ettema T.J."/>
        </authorList>
    </citation>
    <scope>NUCLEOTIDE SEQUENCE</scope>
</reference>
<comment type="caution">
    <text evidence="1">The sequence shown here is derived from an EMBL/GenBank/DDBJ whole genome shotgun (WGS) entry which is preliminary data.</text>
</comment>
<proteinExistence type="predicted"/>
<sequence>MPKKIHTLLDQESYDFGLIGLSTPENDYRLSWVLNNAMSYKLVRKEDLEIYHKKLDDPQVFHQFSYYDDEILLLYRLISNRCENGYLLEEMSNIDYLIQVSGEFEEKFIALLVKKLNNLKEITLAFPVDPTTLKSKKKLLL</sequence>